<evidence type="ECO:0000313" key="2">
    <source>
        <dbReference type="Proteomes" id="UP001152888"/>
    </source>
</evidence>
<keyword evidence="2" id="KW-1185">Reference proteome</keyword>
<reference evidence="1" key="1">
    <citation type="submission" date="2022-03" db="EMBL/GenBank/DDBJ databases">
        <authorList>
            <person name="Sayadi A."/>
        </authorList>
    </citation>
    <scope>NUCLEOTIDE SEQUENCE</scope>
</reference>
<comment type="caution">
    <text evidence="1">The sequence shown here is derived from an EMBL/GenBank/DDBJ whole genome shotgun (WGS) entry which is preliminary data.</text>
</comment>
<dbReference type="AlphaFoldDB" id="A0A9P0QHU6"/>
<protein>
    <submittedName>
        <fullName evidence="1">Uncharacterized protein</fullName>
    </submittedName>
</protein>
<accession>A0A9P0QHU6</accession>
<dbReference type="OrthoDB" id="6781220at2759"/>
<organism evidence="1 2">
    <name type="scientific">Acanthoscelides obtectus</name>
    <name type="common">Bean weevil</name>
    <name type="synonym">Bruchus obtectus</name>
    <dbReference type="NCBI Taxonomy" id="200917"/>
    <lineage>
        <taxon>Eukaryota</taxon>
        <taxon>Metazoa</taxon>
        <taxon>Ecdysozoa</taxon>
        <taxon>Arthropoda</taxon>
        <taxon>Hexapoda</taxon>
        <taxon>Insecta</taxon>
        <taxon>Pterygota</taxon>
        <taxon>Neoptera</taxon>
        <taxon>Endopterygota</taxon>
        <taxon>Coleoptera</taxon>
        <taxon>Polyphaga</taxon>
        <taxon>Cucujiformia</taxon>
        <taxon>Chrysomeloidea</taxon>
        <taxon>Chrysomelidae</taxon>
        <taxon>Bruchinae</taxon>
        <taxon>Bruchini</taxon>
        <taxon>Acanthoscelides</taxon>
    </lineage>
</organism>
<name>A0A9P0QHU6_ACAOB</name>
<gene>
    <name evidence="1" type="ORF">ACAOBT_LOCUS37915</name>
</gene>
<dbReference type="Proteomes" id="UP001152888">
    <property type="component" value="Unassembled WGS sequence"/>
</dbReference>
<proteinExistence type="predicted"/>
<evidence type="ECO:0000313" key="1">
    <source>
        <dbReference type="EMBL" id="CAH2020528.1"/>
    </source>
</evidence>
<dbReference type="EMBL" id="CAKOFQ010011146">
    <property type="protein sequence ID" value="CAH2020528.1"/>
    <property type="molecule type" value="Genomic_DNA"/>
</dbReference>
<sequence>TPKQIECYKKLKNELELRRNNGEAHIRTKDCEFLSPPPNSTFDNTCYYENVYGLKSKTTFYNSVLSRDDLELILSSETWLSSSVFDAELFPSNYTIDRSDRKFSTVSAARDGGVLIAVKNSLYF</sequence>
<feature type="non-terminal residue" evidence="1">
    <location>
        <position position="1"/>
    </location>
</feature>